<organism evidence="3 4">
    <name type="scientific">Pristionchus fissidentatus</name>
    <dbReference type="NCBI Taxonomy" id="1538716"/>
    <lineage>
        <taxon>Eukaryota</taxon>
        <taxon>Metazoa</taxon>
        <taxon>Ecdysozoa</taxon>
        <taxon>Nematoda</taxon>
        <taxon>Chromadorea</taxon>
        <taxon>Rhabditida</taxon>
        <taxon>Rhabditina</taxon>
        <taxon>Diplogasteromorpha</taxon>
        <taxon>Diplogasteroidea</taxon>
        <taxon>Neodiplogasteridae</taxon>
        <taxon>Pristionchus</taxon>
    </lineage>
</organism>
<sequence>MDMLKKFVKGKKVDRHFKRTGPGAKLSDGASSSQPSVVSGSMQGSRDEDRVHASDVAAQAALKRMLGNEPTVSSSQKKIQMMAQRELEQERRERESASAKFSDDIKNLRVGETTVHELDHSNAISSVKFTCELLGDEMALPKDQLRSYLESYLRDEMEEEGVVPATLMITSLNQTEQRKIAMETIRKYLQNILENQSEPKFRKIRMSNKAFQDRVFSVKGGREFLEAVGFEEKEETNPEGIKEMYLLMSESAALDDARLIQALELLDGATPLALKVARDTKTFTLKDGEKISSPKLPSDFFNITGEELKKEQERMTVQVDRMTTMRTREMREKDSKQAEYRYKYSLVRVRTADKCLVQGVFSVGETLLAVRQWLHSLLSQPEAQFDMKDAAIGTFKDETKSLAELGLVPAVTLHLDMKQDVNLPILSEEVMREAVPFSIE</sequence>
<dbReference type="CDD" id="cd10460">
    <property type="entry name" value="PUB_UBXD1"/>
    <property type="match status" value="1"/>
</dbReference>
<dbReference type="AlphaFoldDB" id="A0AAV5VWZ8"/>
<dbReference type="InterPro" id="IPR029071">
    <property type="entry name" value="Ubiquitin-like_domsf"/>
</dbReference>
<evidence type="ECO:0000313" key="4">
    <source>
        <dbReference type="Proteomes" id="UP001432322"/>
    </source>
</evidence>
<evidence type="ECO:0000256" key="1">
    <source>
        <dbReference type="SAM" id="MobiDB-lite"/>
    </source>
</evidence>
<dbReference type="EMBL" id="BTSY01000004">
    <property type="protein sequence ID" value="GMT24124.1"/>
    <property type="molecule type" value="Genomic_DNA"/>
</dbReference>
<protein>
    <recommendedName>
        <fullName evidence="2">PUB domain-containing protein</fullName>
    </recommendedName>
</protein>
<gene>
    <name evidence="3" type="ORF">PFISCL1PPCAC_15421</name>
</gene>
<dbReference type="GO" id="GO:0005737">
    <property type="term" value="C:cytoplasm"/>
    <property type="evidence" value="ECO:0007669"/>
    <property type="project" value="TreeGrafter"/>
</dbReference>
<comment type="caution">
    <text evidence="3">The sequence shown here is derived from an EMBL/GenBank/DDBJ whole genome shotgun (WGS) entry which is preliminary data.</text>
</comment>
<reference evidence="3" key="1">
    <citation type="submission" date="2023-10" db="EMBL/GenBank/DDBJ databases">
        <title>Genome assembly of Pristionchus species.</title>
        <authorList>
            <person name="Yoshida K."/>
            <person name="Sommer R.J."/>
        </authorList>
    </citation>
    <scope>NUCLEOTIDE SEQUENCE</scope>
    <source>
        <strain evidence="3">RS5133</strain>
    </source>
</reference>
<dbReference type="PANTHER" id="PTHR23153:SF38">
    <property type="entry name" value="UBX DOMAIN-CONTAINING PROTEIN 6"/>
    <property type="match status" value="1"/>
</dbReference>
<feature type="compositionally biased region" description="Low complexity" evidence="1">
    <location>
        <begin position="31"/>
        <end position="44"/>
    </location>
</feature>
<dbReference type="Gene3D" id="3.10.20.90">
    <property type="entry name" value="Phosphatidylinositol 3-kinase Catalytic Subunit, Chain A, domain 1"/>
    <property type="match status" value="1"/>
</dbReference>
<feature type="region of interest" description="Disordered" evidence="1">
    <location>
        <begin position="1"/>
        <end position="54"/>
    </location>
</feature>
<feature type="compositionally biased region" description="Basic residues" evidence="1">
    <location>
        <begin position="1"/>
        <end position="19"/>
    </location>
</feature>
<dbReference type="Gene3D" id="1.20.58.2190">
    <property type="match status" value="1"/>
</dbReference>
<evidence type="ECO:0000259" key="2">
    <source>
        <dbReference type="Pfam" id="PF09409"/>
    </source>
</evidence>
<keyword evidence="4" id="KW-1185">Reference proteome</keyword>
<dbReference type="InterPro" id="IPR042774">
    <property type="entry name" value="UBXN6_PUB"/>
</dbReference>
<feature type="domain" description="PUB" evidence="2">
    <location>
        <begin position="176"/>
        <end position="252"/>
    </location>
</feature>
<name>A0AAV5VWZ8_9BILA</name>
<dbReference type="InterPro" id="IPR018997">
    <property type="entry name" value="PUB_domain"/>
</dbReference>
<dbReference type="InterPro" id="IPR036339">
    <property type="entry name" value="PUB-like_dom_sf"/>
</dbReference>
<dbReference type="SUPFAM" id="SSF143503">
    <property type="entry name" value="PUG domain-like"/>
    <property type="match status" value="1"/>
</dbReference>
<accession>A0AAV5VWZ8</accession>
<proteinExistence type="predicted"/>
<dbReference type="Pfam" id="PF09409">
    <property type="entry name" value="PUB"/>
    <property type="match status" value="1"/>
</dbReference>
<evidence type="ECO:0000313" key="3">
    <source>
        <dbReference type="EMBL" id="GMT24124.1"/>
    </source>
</evidence>
<dbReference type="PANTHER" id="PTHR23153">
    <property type="entry name" value="UBX-RELATED"/>
    <property type="match status" value="1"/>
</dbReference>
<dbReference type="SMART" id="SM00580">
    <property type="entry name" value="PUG"/>
    <property type="match status" value="1"/>
</dbReference>
<dbReference type="SUPFAM" id="SSF54236">
    <property type="entry name" value="Ubiquitin-like"/>
    <property type="match status" value="1"/>
</dbReference>
<dbReference type="Proteomes" id="UP001432322">
    <property type="component" value="Unassembled WGS sequence"/>
</dbReference>